<comment type="similarity">
    <text evidence="1">Belongs to the AfsR/DnrI/RedD regulatory family.</text>
</comment>
<dbReference type="OrthoDB" id="3194665at2"/>
<dbReference type="InterPro" id="IPR036388">
    <property type="entry name" value="WH-like_DNA-bd_sf"/>
</dbReference>
<dbReference type="CDD" id="cd15831">
    <property type="entry name" value="BTAD"/>
    <property type="match status" value="1"/>
</dbReference>
<dbReference type="InterPro" id="IPR005158">
    <property type="entry name" value="BTAD"/>
</dbReference>
<organism evidence="5 6">
    <name type="scientific">Thermomonospora umbrina</name>
    <dbReference type="NCBI Taxonomy" id="111806"/>
    <lineage>
        <taxon>Bacteria</taxon>
        <taxon>Bacillati</taxon>
        <taxon>Actinomycetota</taxon>
        <taxon>Actinomycetes</taxon>
        <taxon>Streptosporangiales</taxon>
        <taxon>Thermomonosporaceae</taxon>
        <taxon>Thermomonospora</taxon>
    </lineage>
</organism>
<evidence type="ECO:0000256" key="3">
    <source>
        <dbReference type="PROSITE-ProRule" id="PRU01091"/>
    </source>
</evidence>
<dbReference type="Pfam" id="PF25872">
    <property type="entry name" value="HTH_77"/>
    <property type="match status" value="1"/>
</dbReference>
<dbReference type="PANTHER" id="PTHR47691:SF3">
    <property type="entry name" value="HTH-TYPE TRANSCRIPTIONAL REGULATOR RV0890C-RELATED"/>
    <property type="match status" value="1"/>
</dbReference>
<dbReference type="Pfam" id="PF00486">
    <property type="entry name" value="Trans_reg_C"/>
    <property type="match status" value="1"/>
</dbReference>
<evidence type="ECO:0000313" key="6">
    <source>
        <dbReference type="Proteomes" id="UP000256661"/>
    </source>
</evidence>
<dbReference type="Gene3D" id="1.10.10.10">
    <property type="entry name" value="Winged helix-like DNA-binding domain superfamily/Winged helix DNA-binding domain"/>
    <property type="match status" value="1"/>
</dbReference>
<dbReference type="SUPFAM" id="SSF46894">
    <property type="entry name" value="C-terminal effector domain of the bipartite response regulators"/>
    <property type="match status" value="1"/>
</dbReference>
<dbReference type="AlphaFoldDB" id="A0A3D9SLD0"/>
<dbReference type="InterPro" id="IPR016032">
    <property type="entry name" value="Sig_transdc_resp-reg_C-effctor"/>
</dbReference>
<protein>
    <submittedName>
        <fullName evidence="5">Putative ATPase</fullName>
    </submittedName>
</protein>
<dbReference type="GO" id="GO:0006355">
    <property type="term" value="P:regulation of DNA-templated transcription"/>
    <property type="evidence" value="ECO:0007669"/>
    <property type="project" value="InterPro"/>
</dbReference>
<dbReference type="GO" id="GO:0003677">
    <property type="term" value="F:DNA binding"/>
    <property type="evidence" value="ECO:0007669"/>
    <property type="project" value="UniProtKB-UniRule"/>
</dbReference>
<dbReference type="RefSeq" id="WP_116022323.1">
    <property type="nucleotide sequence ID" value="NZ_QTTT01000001.1"/>
</dbReference>
<dbReference type="InterPro" id="IPR058852">
    <property type="entry name" value="HTH_77"/>
</dbReference>
<dbReference type="InterPro" id="IPR011990">
    <property type="entry name" value="TPR-like_helical_dom_sf"/>
</dbReference>
<keyword evidence="2 3" id="KW-0238">DNA-binding</keyword>
<dbReference type="PANTHER" id="PTHR47691">
    <property type="entry name" value="REGULATOR-RELATED"/>
    <property type="match status" value="1"/>
</dbReference>
<dbReference type="InterPro" id="IPR001867">
    <property type="entry name" value="OmpR/PhoB-type_DNA-bd"/>
</dbReference>
<dbReference type="PRINTS" id="PR00364">
    <property type="entry name" value="DISEASERSIST"/>
</dbReference>
<proteinExistence type="inferred from homology"/>
<evidence type="ECO:0000259" key="4">
    <source>
        <dbReference type="PROSITE" id="PS51755"/>
    </source>
</evidence>
<gene>
    <name evidence="5" type="ORF">DFJ69_2166</name>
</gene>
<feature type="domain" description="OmpR/PhoB-type" evidence="4">
    <location>
        <begin position="1"/>
        <end position="96"/>
    </location>
</feature>
<keyword evidence="6" id="KW-1185">Reference proteome</keyword>
<dbReference type="GO" id="GO:0000160">
    <property type="term" value="P:phosphorelay signal transduction system"/>
    <property type="evidence" value="ECO:0007669"/>
    <property type="project" value="InterPro"/>
</dbReference>
<sequence length="1026" mass="110581">MRFGVLGPLAVWTADGRPVTVPEPKIRAVLAVLLTDPGRPVSADRLVDEVWGDRAPGDPANTLQTKISQLRGVLERAEPGGRGLVVRRPPGYLLQVADDDVDAGRFADLVRRAGRADEPRVTADLLADALALWRGPAFADFADEAFAQPVIARLEEQRLTAVEDRAAARLALGEHGPLAEELADDLADQVRRHPLRERLRALHMRALHRAGRRAEALDAFTDLRERLAEELGLDPGPESTALHLEILREAPAPADRPPGNLPAPSTELVGRDAAVARVRALLSSERLVTLTGPGGVGKTRLALAAAAGPPDDLPDGVWLVELATVPEAGEREVAEQMAAVLGIRDDAARDGGLVKALRPRRLLLVLDNCEHLVEAVAEVARALLAGAPDVRILATSQEPLAISGEVVHAVPPLPETEAVRLFTTLAEAAAPELVLADGDAEAVATICRRLDGIPLALELAAARVRTLGVHRLAERLDDRFRLLSSGRRDAPARQRTLRAAIDWSWEPLPDVERRVLSRLAVFSGGCTLEAVEAVCVSAGLASWEVLDALDHLVGRSLVTVTNEDGPRYRLLESIAAYGLERLEEAGEAEQGRRCHADHFVALAERAASHLHGDGQRRWLDVLDVETPNLRRALRHCAERGDAEAALRLTGALTWYWYLRGRLTEARRSFDAALVVPGPVPPSVRAGAEVGRAAFGWLSGERPDTAKEVHDEADVRARWFLLYAGSGFGDLDDAGDRAEAVLAEFRERDDRWGVAAALSTRATQAIYRGDLAALERDATESAALFTALGDRWGRLRATEQLGVLAEIAGDYAEAARLHREGVRVAEELSLWPQVSFGLSRLGRIALLEGDLDQAADLHERALRRAVEQSHDTAWQFASTGLALVARRRGDLDAAERHLLPWLDWNERMGVAGGKALILGLLGLIAEQRGDPHRSRALHEQGLATALTTGDRRAVAFALEGLSGAESLAGRPERAARHLGRAAALRASVGFPLPPAERGDVDRITATVRAALGDAFDAAYAAGAEEPL</sequence>
<dbReference type="SMART" id="SM01043">
    <property type="entry name" value="BTAD"/>
    <property type="match status" value="1"/>
</dbReference>
<name>A0A3D9SLD0_9ACTN</name>
<dbReference type="SUPFAM" id="SSF48452">
    <property type="entry name" value="TPR-like"/>
    <property type="match status" value="3"/>
</dbReference>
<dbReference type="SMART" id="SM00862">
    <property type="entry name" value="Trans_reg_C"/>
    <property type="match status" value="1"/>
</dbReference>
<feature type="DNA-binding region" description="OmpR/PhoB-type" evidence="3">
    <location>
        <begin position="1"/>
        <end position="96"/>
    </location>
</feature>
<evidence type="ECO:0000256" key="2">
    <source>
        <dbReference type="ARBA" id="ARBA00023125"/>
    </source>
</evidence>
<comment type="caution">
    <text evidence="5">The sequence shown here is derived from an EMBL/GenBank/DDBJ whole genome shotgun (WGS) entry which is preliminary data.</text>
</comment>
<accession>A0A3D9SLD0</accession>
<dbReference type="Gene3D" id="1.25.40.10">
    <property type="entry name" value="Tetratricopeptide repeat domain"/>
    <property type="match status" value="2"/>
</dbReference>
<dbReference type="Gene3D" id="3.40.50.300">
    <property type="entry name" value="P-loop containing nucleotide triphosphate hydrolases"/>
    <property type="match status" value="1"/>
</dbReference>
<dbReference type="Proteomes" id="UP000256661">
    <property type="component" value="Unassembled WGS sequence"/>
</dbReference>
<dbReference type="Pfam" id="PF03704">
    <property type="entry name" value="BTAD"/>
    <property type="match status" value="1"/>
</dbReference>
<dbReference type="SUPFAM" id="SSF52540">
    <property type="entry name" value="P-loop containing nucleoside triphosphate hydrolases"/>
    <property type="match status" value="1"/>
</dbReference>
<reference evidence="5 6" key="1">
    <citation type="submission" date="2018-08" db="EMBL/GenBank/DDBJ databases">
        <title>Sequencing the genomes of 1000 actinobacteria strains.</title>
        <authorList>
            <person name="Klenk H.-P."/>
        </authorList>
    </citation>
    <scope>NUCLEOTIDE SEQUENCE [LARGE SCALE GENOMIC DNA]</scope>
    <source>
        <strain evidence="5 6">DSM 43927</strain>
    </source>
</reference>
<dbReference type="EMBL" id="QTTT01000001">
    <property type="protein sequence ID" value="REE96719.1"/>
    <property type="molecule type" value="Genomic_DNA"/>
</dbReference>
<evidence type="ECO:0000313" key="5">
    <source>
        <dbReference type="EMBL" id="REE96719.1"/>
    </source>
</evidence>
<dbReference type="InterPro" id="IPR027417">
    <property type="entry name" value="P-loop_NTPase"/>
</dbReference>
<dbReference type="PROSITE" id="PS51755">
    <property type="entry name" value="OMPR_PHOB"/>
    <property type="match status" value="1"/>
</dbReference>
<evidence type="ECO:0000256" key="1">
    <source>
        <dbReference type="ARBA" id="ARBA00005820"/>
    </source>
</evidence>